<evidence type="ECO:0000256" key="6">
    <source>
        <dbReference type="ARBA" id="ARBA00023125"/>
    </source>
</evidence>
<evidence type="ECO:0000256" key="3">
    <source>
        <dbReference type="ARBA" id="ARBA00022763"/>
    </source>
</evidence>
<evidence type="ECO:0000256" key="8">
    <source>
        <dbReference type="RuleBase" id="RU364100"/>
    </source>
</evidence>
<dbReference type="InterPro" id="IPR003738">
    <property type="entry name" value="SRAP"/>
</dbReference>
<keyword evidence="4 8" id="KW-0378">Hydrolase</keyword>
<dbReference type="GO" id="GO:0008233">
    <property type="term" value="F:peptidase activity"/>
    <property type="evidence" value="ECO:0007669"/>
    <property type="project" value="UniProtKB-KW"/>
</dbReference>
<dbReference type="EMBL" id="SJPL01000002">
    <property type="protein sequence ID" value="TWT65580.1"/>
    <property type="molecule type" value="Genomic_DNA"/>
</dbReference>
<dbReference type="OrthoDB" id="9782620at2"/>
<keyword evidence="7" id="KW-0456">Lyase</keyword>
<dbReference type="Gene3D" id="3.90.1680.10">
    <property type="entry name" value="SOS response associated peptidase-like"/>
    <property type="match status" value="1"/>
</dbReference>
<sequence length="247" mass="27698">MCGRFTLRTPPAAWCQLFLIDPDAVDPDGEPEASSPEPTATASSDLWKPRYNIAPTQIIDAVVQDEAGGPRRHARYRWGLLPPWAKDLSMAARMINARSETVDEKPSFKKAFAQRRCLIPADGYIEWKKQSDGKQPFLAHRHDGAVFAFAGLYECNRQATGDLIESCTILTTRPNAVTGRIHDRMPVVLMPEDYTRWLDPNFRDTDALKELLVAPEESFFELTAVSRRVNNARNNDAACLEPVDADP</sequence>
<proteinExistence type="inferred from homology"/>
<dbReference type="GO" id="GO:0003697">
    <property type="term" value="F:single-stranded DNA binding"/>
    <property type="evidence" value="ECO:0007669"/>
    <property type="project" value="InterPro"/>
</dbReference>
<keyword evidence="11" id="KW-1185">Reference proteome</keyword>
<dbReference type="AlphaFoldDB" id="A0A5C5XRV6"/>
<evidence type="ECO:0000256" key="7">
    <source>
        <dbReference type="ARBA" id="ARBA00023239"/>
    </source>
</evidence>
<feature type="region of interest" description="Disordered" evidence="9">
    <location>
        <begin position="25"/>
        <end position="46"/>
    </location>
</feature>
<keyword evidence="6" id="KW-0238">DNA-binding</keyword>
<organism evidence="10 11">
    <name type="scientific">Crateriforma conspicua</name>
    <dbReference type="NCBI Taxonomy" id="2527996"/>
    <lineage>
        <taxon>Bacteria</taxon>
        <taxon>Pseudomonadati</taxon>
        <taxon>Planctomycetota</taxon>
        <taxon>Planctomycetia</taxon>
        <taxon>Planctomycetales</taxon>
        <taxon>Planctomycetaceae</taxon>
        <taxon>Crateriforma</taxon>
    </lineage>
</organism>
<accession>A0A5C5XRV6</accession>
<evidence type="ECO:0000256" key="2">
    <source>
        <dbReference type="ARBA" id="ARBA00022670"/>
    </source>
</evidence>
<evidence type="ECO:0000313" key="11">
    <source>
        <dbReference type="Proteomes" id="UP000317238"/>
    </source>
</evidence>
<dbReference type="RefSeq" id="WP_146440884.1">
    <property type="nucleotide sequence ID" value="NZ_SJPL01000002.1"/>
</dbReference>
<dbReference type="SUPFAM" id="SSF143081">
    <property type="entry name" value="BB1717-like"/>
    <property type="match status" value="1"/>
</dbReference>
<evidence type="ECO:0000256" key="1">
    <source>
        <dbReference type="ARBA" id="ARBA00008136"/>
    </source>
</evidence>
<dbReference type="Pfam" id="PF02586">
    <property type="entry name" value="SRAP"/>
    <property type="match status" value="1"/>
</dbReference>
<keyword evidence="5" id="KW-0190">Covalent protein-DNA linkage</keyword>
<reference evidence="10 11" key="1">
    <citation type="submission" date="2019-02" db="EMBL/GenBank/DDBJ databases">
        <title>Deep-cultivation of Planctomycetes and their phenomic and genomic characterization uncovers novel biology.</title>
        <authorList>
            <person name="Wiegand S."/>
            <person name="Jogler M."/>
            <person name="Boedeker C."/>
            <person name="Pinto D."/>
            <person name="Vollmers J."/>
            <person name="Rivas-Marin E."/>
            <person name="Kohn T."/>
            <person name="Peeters S.H."/>
            <person name="Heuer A."/>
            <person name="Rast P."/>
            <person name="Oberbeckmann S."/>
            <person name="Bunk B."/>
            <person name="Jeske O."/>
            <person name="Meyerdierks A."/>
            <person name="Storesund J.E."/>
            <person name="Kallscheuer N."/>
            <person name="Luecker S."/>
            <person name="Lage O.M."/>
            <person name="Pohl T."/>
            <person name="Merkel B.J."/>
            <person name="Hornburger P."/>
            <person name="Mueller R.-W."/>
            <person name="Bruemmer F."/>
            <person name="Labrenz M."/>
            <person name="Spormann A.M."/>
            <person name="Op Den Camp H."/>
            <person name="Overmann J."/>
            <person name="Amann R."/>
            <person name="Jetten M.S.M."/>
            <person name="Mascher T."/>
            <person name="Medema M.H."/>
            <person name="Devos D.P."/>
            <person name="Kaster A.-K."/>
            <person name="Ovreas L."/>
            <person name="Rohde M."/>
            <person name="Galperin M.Y."/>
            <person name="Jogler C."/>
        </authorList>
    </citation>
    <scope>NUCLEOTIDE SEQUENCE [LARGE SCALE GENOMIC DNA]</scope>
    <source>
        <strain evidence="10 11">Pan14r</strain>
    </source>
</reference>
<keyword evidence="3" id="KW-0227">DNA damage</keyword>
<evidence type="ECO:0000256" key="5">
    <source>
        <dbReference type="ARBA" id="ARBA00023124"/>
    </source>
</evidence>
<evidence type="ECO:0000256" key="4">
    <source>
        <dbReference type="ARBA" id="ARBA00022801"/>
    </source>
</evidence>
<protein>
    <recommendedName>
        <fullName evidence="8">Abasic site processing protein</fullName>
        <ecNumber evidence="8">3.4.-.-</ecNumber>
    </recommendedName>
</protein>
<dbReference type="EC" id="3.4.-.-" evidence="8"/>
<dbReference type="GO" id="GO:0006508">
    <property type="term" value="P:proteolysis"/>
    <property type="evidence" value="ECO:0007669"/>
    <property type="project" value="UniProtKB-KW"/>
</dbReference>
<feature type="compositionally biased region" description="Low complexity" evidence="9">
    <location>
        <begin position="32"/>
        <end position="44"/>
    </location>
</feature>
<dbReference type="PANTHER" id="PTHR13604:SF0">
    <property type="entry name" value="ABASIC SITE PROCESSING PROTEIN HMCES"/>
    <property type="match status" value="1"/>
</dbReference>
<evidence type="ECO:0000256" key="9">
    <source>
        <dbReference type="SAM" id="MobiDB-lite"/>
    </source>
</evidence>
<keyword evidence="2 8" id="KW-0645">Protease</keyword>
<dbReference type="Proteomes" id="UP000317238">
    <property type="component" value="Unassembled WGS sequence"/>
</dbReference>
<evidence type="ECO:0000313" key="10">
    <source>
        <dbReference type="EMBL" id="TWT65580.1"/>
    </source>
</evidence>
<dbReference type="PANTHER" id="PTHR13604">
    <property type="entry name" value="DC12-RELATED"/>
    <property type="match status" value="1"/>
</dbReference>
<dbReference type="InterPro" id="IPR036590">
    <property type="entry name" value="SRAP-like"/>
</dbReference>
<dbReference type="GO" id="GO:0016829">
    <property type="term" value="F:lyase activity"/>
    <property type="evidence" value="ECO:0007669"/>
    <property type="project" value="UniProtKB-KW"/>
</dbReference>
<gene>
    <name evidence="10" type="primary">yedK</name>
    <name evidence="10" type="ORF">Pan14r_51270</name>
</gene>
<comment type="caution">
    <text evidence="10">The sequence shown here is derived from an EMBL/GenBank/DDBJ whole genome shotgun (WGS) entry which is preliminary data.</text>
</comment>
<name>A0A5C5XRV6_9PLAN</name>
<dbReference type="GO" id="GO:0106300">
    <property type="term" value="P:protein-DNA covalent cross-linking repair"/>
    <property type="evidence" value="ECO:0007669"/>
    <property type="project" value="InterPro"/>
</dbReference>
<comment type="similarity">
    <text evidence="1 8">Belongs to the SOS response-associated peptidase family.</text>
</comment>